<sequence>MKNIMAFLGLFVSGFANAGLIQITAESISSGELGWFVVDDAVLAADTSLVASQFYDYGWHDPLSGISITPADVIGDTGVTYFGLIGGDWTVTGGGGDSLTTATSALWVADTYYVQFTGYSDYRDVTWSTTDYTATVSEPASIALLALGLAGLGLSRRKKLV</sequence>
<evidence type="ECO:0000313" key="3">
    <source>
        <dbReference type="EMBL" id="BAZ93402.1"/>
    </source>
</evidence>
<dbReference type="Proteomes" id="UP000218765">
    <property type="component" value="Chromosome"/>
</dbReference>
<evidence type="ECO:0000256" key="1">
    <source>
        <dbReference type="SAM" id="SignalP"/>
    </source>
</evidence>
<dbReference type="Pfam" id="PF07589">
    <property type="entry name" value="PEP-CTERM"/>
    <property type="match status" value="1"/>
</dbReference>
<feature type="chain" id="PRO_5012216076" evidence="1">
    <location>
        <begin position="19"/>
        <end position="161"/>
    </location>
</feature>
<protein>
    <submittedName>
        <fullName evidence="3">Multimeric flavodoxin</fullName>
    </submittedName>
</protein>
<keyword evidence="4" id="KW-1185">Reference proteome</keyword>
<accession>A0A1Z4VPQ0</accession>
<dbReference type="KEGG" id="ttc:FOKN1_1002"/>
<dbReference type="RefSeq" id="WP_096365330.1">
    <property type="nucleotide sequence ID" value="NZ_AP018052.1"/>
</dbReference>
<organism evidence="3 4">
    <name type="scientific">Thiohalobacter thiocyanaticus</name>
    <dbReference type="NCBI Taxonomy" id="585455"/>
    <lineage>
        <taxon>Bacteria</taxon>
        <taxon>Pseudomonadati</taxon>
        <taxon>Pseudomonadota</taxon>
        <taxon>Gammaproteobacteria</taxon>
        <taxon>Thiohalobacterales</taxon>
        <taxon>Thiohalobacteraceae</taxon>
        <taxon>Thiohalobacter</taxon>
    </lineage>
</organism>
<feature type="domain" description="Ice-binding protein C-terminal" evidence="2">
    <location>
        <begin position="135"/>
        <end position="157"/>
    </location>
</feature>
<proteinExistence type="predicted"/>
<keyword evidence="1" id="KW-0732">Signal</keyword>
<evidence type="ECO:0000313" key="4">
    <source>
        <dbReference type="Proteomes" id="UP000218765"/>
    </source>
</evidence>
<dbReference type="AlphaFoldDB" id="A0A1Z4VPQ0"/>
<evidence type="ECO:0000259" key="2">
    <source>
        <dbReference type="Pfam" id="PF07589"/>
    </source>
</evidence>
<feature type="signal peptide" evidence="1">
    <location>
        <begin position="1"/>
        <end position="18"/>
    </location>
</feature>
<reference evidence="3 4" key="1">
    <citation type="submission" date="2017-05" db="EMBL/GenBank/DDBJ databases">
        <title>Thiocyanate degradation by Thiohalobacter thiocyanaticus FOKN1.</title>
        <authorList>
            <person name="Oshiki M."/>
            <person name="Fukushima T."/>
            <person name="Kawano S."/>
            <person name="Nakagawa J."/>
        </authorList>
    </citation>
    <scope>NUCLEOTIDE SEQUENCE [LARGE SCALE GENOMIC DNA]</scope>
    <source>
        <strain evidence="3 4">FOKN1</strain>
    </source>
</reference>
<dbReference type="NCBIfam" id="TIGR02595">
    <property type="entry name" value="PEP_CTERM"/>
    <property type="match status" value="1"/>
</dbReference>
<gene>
    <name evidence="3" type="ORF">FOKN1_1002</name>
</gene>
<name>A0A1Z4VPQ0_9GAMM</name>
<dbReference type="InterPro" id="IPR013424">
    <property type="entry name" value="Ice-binding_C"/>
</dbReference>
<dbReference type="EMBL" id="AP018052">
    <property type="protein sequence ID" value="BAZ93402.1"/>
    <property type="molecule type" value="Genomic_DNA"/>
</dbReference>